<accession>A0A1A3PBL5</accession>
<dbReference type="EMBL" id="LZLS01000003">
    <property type="protein sequence ID" value="OBK31618.1"/>
    <property type="molecule type" value="Genomic_DNA"/>
</dbReference>
<reference evidence="1 2" key="1">
    <citation type="submission" date="2016-06" db="EMBL/GenBank/DDBJ databases">
        <authorList>
            <person name="Kjaerup R.B."/>
            <person name="Dalgaard T.S."/>
            <person name="Juul-Madsen H.R."/>
        </authorList>
    </citation>
    <scope>NUCLEOTIDE SEQUENCE [LARGE SCALE GENOMIC DNA]</scope>
    <source>
        <strain evidence="1 2">1165133.8</strain>
    </source>
</reference>
<evidence type="ECO:0000313" key="2">
    <source>
        <dbReference type="Proteomes" id="UP000093928"/>
    </source>
</evidence>
<dbReference type="AlphaFoldDB" id="A0A1A3PBL5"/>
<comment type="caution">
    <text evidence="1">The sequence shown here is derived from an EMBL/GenBank/DDBJ whole genome shotgun (WGS) entry which is preliminary data.</text>
</comment>
<name>A0A1A3PBL5_MYCAS</name>
<proteinExistence type="predicted"/>
<organism evidence="1 2">
    <name type="scientific">Mycobacterium asiaticum</name>
    <dbReference type="NCBI Taxonomy" id="1790"/>
    <lineage>
        <taxon>Bacteria</taxon>
        <taxon>Bacillati</taxon>
        <taxon>Actinomycetota</taxon>
        <taxon>Actinomycetes</taxon>
        <taxon>Mycobacteriales</taxon>
        <taxon>Mycobacteriaceae</taxon>
        <taxon>Mycobacterium</taxon>
    </lineage>
</organism>
<gene>
    <name evidence="1" type="ORF">A5634_13660</name>
</gene>
<dbReference type="Proteomes" id="UP000093928">
    <property type="component" value="Unassembled WGS sequence"/>
</dbReference>
<evidence type="ECO:0000313" key="1">
    <source>
        <dbReference type="EMBL" id="OBK31618.1"/>
    </source>
</evidence>
<protein>
    <submittedName>
        <fullName evidence="1">Uncharacterized protein</fullName>
    </submittedName>
</protein>
<sequence>MNDWFGTHNREVHCYPLLRFREGVQALGLLRKYKGTLLLTKAGEAAQRDADRLSEHISHRLIPKSDKTFDAQATLLMLTFAAASAGSTLPLDKIAALLAELGWRHSDGRTPAGSSLYHLPVNEILINVTDQPVTRALRDIVSPAAAALARKALGGN</sequence>